<dbReference type="InterPro" id="IPR001128">
    <property type="entry name" value="Cyt_P450"/>
</dbReference>
<name>R8BV66_PHAM7</name>
<dbReference type="SUPFAM" id="SSF48264">
    <property type="entry name" value="Cytochrome P450"/>
    <property type="match status" value="1"/>
</dbReference>
<dbReference type="Proteomes" id="UP000014074">
    <property type="component" value="Unassembled WGS sequence"/>
</dbReference>
<dbReference type="PANTHER" id="PTHR24305:SF77">
    <property type="entry name" value="CYTOCHROME P450 MONOOXYGENASE"/>
    <property type="match status" value="1"/>
</dbReference>
<dbReference type="OrthoDB" id="3934656at2759"/>
<dbReference type="KEGG" id="tmn:UCRPA7_1107"/>
<dbReference type="CDD" id="cd11060">
    <property type="entry name" value="CYP57A1-like"/>
    <property type="match status" value="1"/>
</dbReference>
<dbReference type="PANTHER" id="PTHR24305">
    <property type="entry name" value="CYTOCHROME P450"/>
    <property type="match status" value="1"/>
</dbReference>
<sequence>MAKSSFSGRGYKVWYDVSSKYGPLARIGPNDLLTDDPEIIRRLSATTSQYRRSSWYEPTRIDPYDHSMFSLRDNVAHDKLKGKTAAAYSGKENPALEAEVDYVLAELVDKIRTKYISTPGDLRPLDLAVMAQYFTLDSITKIAFGESFGFLSREEDVYHYLHTIESIAPVAAMTGEIPLLCSIVASPSVLRLAGPKKTDKSGIGKLMAVAADIVSKRFGPDVKDQRDMLGAFVRNGLTQRECETEALFQVVAGSDTTATSVRATLLYTMTTPRVYTALQKEIDAAKISTPITSDEGLRLPYLQAVIYEGIRIWPPFTGLPFKEVPPQGDTINGRFIPGGTRIAPSNWSLMRQKSVFGQDTDVFRPERWLEVTEEQRCEMRHAVELVFGYGRWACAGKPIAFLELNKIFVEKNMWVAVSDRRKSVG</sequence>
<dbReference type="Gene3D" id="1.10.630.10">
    <property type="entry name" value="Cytochrome P450"/>
    <property type="match status" value="1"/>
</dbReference>
<keyword evidence="5" id="KW-0560">Oxidoreductase</keyword>
<evidence type="ECO:0000256" key="5">
    <source>
        <dbReference type="ARBA" id="ARBA00023002"/>
    </source>
</evidence>
<dbReference type="GO" id="GO:0004497">
    <property type="term" value="F:monooxygenase activity"/>
    <property type="evidence" value="ECO:0007669"/>
    <property type="project" value="UniProtKB-KW"/>
</dbReference>
<keyword evidence="9" id="KW-1185">Reference proteome</keyword>
<organism evidence="8 9">
    <name type="scientific">Phaeoacremonium minimum (strain UCR-PA7)</name>
    <name type="common">Esca disease fungus</name>
    <name type="synonym">Togninia minima</name>
    <dbReference type="NCBI Taxonomy" id="1286976"/>
    <lineage>
        <taxon>Eukaryota</taxon>
        <taxon>Fungi</taxon>
        <taxon>Dikarya</taxon>
        <taxon>Ascomycota</taxon>
        <taxon>Pezizomycotina</taxon>
        <taxon>Sordariomycetes</taxon>
        <taxon>Sordariomycetidae</taxon>
        <taxon>Togniniales</taxon>
        <taxon>Togniniaceae</taxon>
        <taxon>Phaeoacremonium</taxon>
    </lineage>
</organism>
<comment type="similarity">
    <text evidence="2">Belongs to the cytochrome P450 family.</text>
</comment>
<keyword evidence="3" id="KW-0349">Heme</keyword>
<evidence type="ECO:0000256" key="7">
    <source>
        <dbReference type="ARBA" id="ARBA00023033"/>
    </source>
</evidence>
<dbReference type="PRINTS" id="PR00385">
    <property type="entry name" value="P450"/>
</dbReference>
<dbReference type="GeneID" id="19321225"/>
<evidence type="ECO:0000256" key="6">
    <source>
        <dbReference type="ARBA" id="ARBA00023004"/>
    </source>
</evidence>
<dbReference type="InterPro" id="IPR050121">
    <property type="entry name" value="Cytochrome_P450_monoxygenase"/>
</dbReference>
<protein>
    <submittedName>
        <fullName evidence="8">Putative cytochrome p450 monooxygenase protein</fullName>
    </submittedName>
</protein>
<evidence type="ECO:0000256" key="3">
    <source>
        <dbReference type="ARBA" id="ARBA00022617"/>
    </source>
</evidence>
<accession>R8BV66</accession>
<dbReference type="GO" id="GO:0020037">
    <property type="term" value="F:heme binding"/>
    <property type="evidence" value="ECO:0007669"/>
    <property type="project" value="InterPro"/>
</dbReference>
<dbReference type="RefSeq" id="XP_007911885.1">
    <property type="nucleotide sequence ID" value="XM_007913694.1"/>
</dbReference>
<dbReference type="eggNOG" id="KOG0158">
    <property type="taxonomic scope" value="Eukaryota"/>
</dbReference>
<keyword evidence="7 8" id="KW-0503">Monooxygenase</keyword>
<dbReference type="HOGENOM" id="CLU_001570_14_0_1"/>
<keyword evidence="4" id="KW-0479">Metal-binding</keyword>
<reference evidence="9" key="1">
    <citation type="journal article" date="2013" name="Genome Announc.">
        <title>Draft genome sequence of the ascomycete Phaeoacremonium aleophilum strain UCR-PA7, a causal agent of the esca disease complex in grapevines.</title>
        <authorList>
            <person name="Blanco-Ulate B."/>
            <person name="Rolshausen P."/>
            <person name="Cantu D."/>
        </authorList>
    </citation>
    <scope>NUCLEOTIDE SEQUENCE [LARGE SCALE GENOMIC DNA]</scope>
    <source>
        <strain evidence="9">UCR-PA7</strain>
    </source>
</reference>
<proteinExistence type="inferred from homology"/>
<evidence type="ECO:0000256" key="1">
    <source>
        <dbReference type="ARBA" id="ARBA00001971"/>
    </source>
</evidence>
<evidence type="ECO:0000313" key="9">
    <source>
        <dbReference type="Proteomes" id="UP000014074"/>
    </source>
</evidence>
<dbReference type="Pfam" id="PF00067">
    <property type="entry name" value="p450"/>
    <property type="match status" value="1"/>
</dbReference>
<evidence type="ECO:0000313" key="8">
    <source>
        <dbReference type="EMBL" id="EOO03266.1"/>
    </source>
</evidence>
<dbReference type="InterPro" id="IPR036396">
    <property type="entry name" value="Cyt_P450_sf"/>
</dbReference>
<comment type="cofactor">
    <cofactor evidence="1">
        <name>heme</name>
        <dbReference type="ChEBI" id="CHEBI:30413"/>
    </cofactor>
</comment>
<gene>
    <name evidence="8" type="ORF">UCRPA7_1107</name>
</gene>
<dbReference type="AlphaFoldDB" id="R8BV66"/>
<dbReference type="GO" id="GO:0005506">
    <property type="term" value="F:iron ion binding"/>
    <property type="evidence" value="ECO:0007669"/>
    <property type="project" value="InterPro"/>
</dbReference>
<dbReference type="EMBL" id="KB932835">
    <property type="protein sequence ID" value="EOO03266.1"/>
    <property type="molecule type" value="Genomic_DNA"/>
</dbReference>
<evidence type="ECO:0000256" key="2">
    <source>
        <dbReference type="ARBA" id="ARBA00010617"/>
    </source>
</evidence>
<evidence type="ECO:0000256" key="4">
    <source>
        <dbReference type="ARBA" id="ARBA00022723"/>
    </source>
</evidence>
<keyword evidence="6" id="KW-0408">Iron</keyword>
<dbReference type="GO" id="GO:0016705">
    <property type="term" value="F:oxidoreductase activity, acting on paired donors, with incorporation or reduction of molecular oxygen"/>
    <property type="evidence" value="ECO:0007669"/>
    <property type="project" value="InterPro"/>
</dbReference>